<dbReference type="Pfam" id="PF13785">
    <property type="entry name" value="DUF4178"/>
    <property type="match status" value="1"/>
</dbReference>
<accession>A0A8X8H196</accession>
<dbReference type="EMBL" id="WHUT02000007">
    <property type="protein sequence ID" value="NUB45296.1"/>
    <property type="molecule type" value="Genomic_DNA"/>
</dbReference>
<dbReference type="InterPro" id="IPR025235">
    <property type="entry name" value="DUF4178"/>
</dbReference>
<sequence>MTQRNCPKCGDSLGPQFARLKMMNCPSCGTSLFVQDDQMRLAGEQGVMHDVPLLFGLGDRVVIGGLTYHPVGHARYSYGRGTWDEFWTTSDTGAGRWISVDEGDVVVQEPLDGGMPAFSTPPALGSAFRCLDGHFTVTEAEEATCVALRGNFPDLLLIGEVHHFINATAADATLLSGEFGPDGARWFLGEWVDPFDVRVDRR</sequence>
<dbReference type="AlphaFoldDB" id="A0A8X8H196"/>
<evidence type="ECO:0000313" key="2">
    <source>
        <dbReference type="EMBL" id="NUB45296.1"/>
    </source>
</evidence>
<evidence type="ECO:0000259" key="1">
    <source>
        <dbReference type="Pfam" id="PF13785"/>
    </source>
</evidence>
<protein>
    <submittedName>
        <fullName evidence="2">DUF4178 domain-containing protein</fullName>
    </submittedName>
</protein>
<organism evidence="2 3">
    <name type="scientific">Fertoeibacter niger</name>
    <dbReference type="NCBI Taxonomy" id="2656921"/>
    <lineage>
        <taxon>Bacteria</taxon>
        <taxon>Pseudomonadati</taxon>
        <taxon>Pseudomonadota</taxon>
        <taxon>Alphaproteobacteria</taxon>
        <taxon>Rhodobacterales</taxon>
        <taxon>Paracoccaceae</taxon>
        <taxon>Fertoeibacter</taxon>
    </lineage>
</organism>
<comment type="caution">
    <text evidence="2">The sequence shown here is derived from an EMBL/GenBank/DDBJ whole genome shotgun (WGS) entry which is preliminary data.</text>
</comment>
<keyword evidence="3" id="KW-1185">Reference proteome</keyword>
<feature type="domain" description="DUF4178" evidence="1">
    <location>
        <begin position="57"/>
        <end position="194"/>
    </location>
</feature>
<reference evidence="2" key="1">
    <citation type="submission" date="2020-05" db="EMBL/GenBank/DDBJ databases">
        <title>Fertoebacter nigrum gen. nov., sp. nov., a new member of the family Rhodobacteraceae.</title>
        <authorList>
            <person name="Szuroczki S."/>
            <person name="Abbaszade G."/>
            <person name="Buni D."/>
            <person name="Schumann P."/>
            <person name="Toth E."/>
        </authorList>
    </citation>
    <scope>NUCLEOTIDE SEQUENCE</scope>
    <source>
        <strain evidence="2">RG-N-1a</strain>
    </source>
</reference>
<gene>
    <name evidence="2" type="ORF">GEU84_012930</name>
</gene>
<dbReference type="Proteomes" id="UP000484076">
    <property type="component" value="Unassembled WGS sequence"/>
</dbReference>
<evidence type="ECO:0000313" key="3">
    <source>
        <dbReference type="Proteomes" id="UP000484076"/>
    </source>
</evidence>
<name>A0A8X8H196_9RHOB</name>
<proteinExistence type="predicted"/>